<protein>
    <recommendedName>
        <fullName evidence="3">Putative 5'-nucleotidase C-terminal domain-containing protein</fullName>
    </recommendedName>
</protein>
<evidence type="ECO:0000259" key="3">
    <source>
        <dbReference type="Pfam" id="PF21953"/>
    </source>
</evidence>
<dbReference type="PANTHER" id="PTHR11575:SF22">
    <property type="entry name" value="ADL392WP"/>
    <property type="match status" value="1"/>
</dbReference>
<dbReference type="PIRSF" id="PIRSF017316">
    <property type="entry name" value="Pesterase_C1039"/>
    <property type="match status" value="1"/>
</dbReference>
<dbReference type="GO" id="GO:0016787">
    <property type="term" value="F:hydrolase activity"/>
    <property type="evidence" value="ECO:0007669"/>
    <property type="project" value="InterPro"/>
</dbReference>
<feature type="chain" id="PRO_5028898724" description="Putative 5'-nucleotidase C-terminal domain-containing protein" evidence="2">
    <location>
        <begin position="23"/>
        <end position="667"/>
    </location>
</feature>
<gene>
    <name evidence="4" type="ORF">TRUGW13939_10879</name>
</gene>
<name>A0A7H8RCI4_TALRU</name>
<sequence length="667" mass="74641">MAFLFSLLRLCLLYLICHTVACVPANQKDDKRLSRRMQLDAQDVLPKRQLEWGQINFIHTTDLHGWYEGHMKERNYRADWGDFISFIQHMRDRARQLNVDLLVVDIGDLHDGAGLSDVTKPDGLATDELFKMTDFDLLTVGNHELVDAGLPNATHMNLAKHFGDKYITSNVYVNDTSINETDPVPIGSLFHKLTTPNGLRIMAFGVLFDMNPPAKDTQIHLAKDMVNEDWFKNAVDQSDIDLFVLIGHNPARLDITNHDNNSTLKFITETIQKSRPDIPVQVFSSHSHIRDFMVYNENSTALQSGKYGDTVGWLAMTGIKSSTYKGVMNPAGVPNPRRPAKPVSSMSMNETSETADTSSLKYARRYLDFNRQTFQFHTNTSGDDTAFDTTDGLGVSKKITELRTKYHLTQYFGCAPRSYCISCRPHDDEGNIYNLVRKALEKIVVSPTGNTTSRLIFANRNGIRYDLAQGPFMRDDSYIVCPFTDGFRVVHNVSSEHASKILGSLDIKCPSGKGEMTSESLPVDDKDENGSWDDLSGSTDQKVLSRRGVQDPVGMLTPGYTTSDDFGTDGDDTQHSTIPHYEPPAYVQGNVTILSGAGQVPEHYDVVYIKHMEPKVLAALKCLDKTQEYKVDDYTDATINTNTLLQLYAQKYWNQPLQSCAVGGAIG</sequence>
<dbReference type="SUPFAM" id="SSF55816">
    <property type="entry name" value="5'-nucleotidase (syn. UDP-sugar hydrolase), C-terminal domain"/>
    <property type="match status" value="1"/>
</dbReference>
<reference evidence="5" key="1">
    <citation type="submission" date="2020-06" db="EMBL/GenBank/DDBJ databases">
        <title>A chromosome-scale genome assembly of Talaromyces rugulosus W13939.</title>
        <authorList>
            <person name="Wang B."/>
            <person name="Guo L."/>
            <person name="Ye K."/>
            <person name="Wang L."/>
        </authorList>
    </citation>
    <scope>NUCLEOTIDE SEQUENCE [LARGE SCALE GENOMIC DNA]</scope>
    <source>
        <strain evidence="5">W13939</strain>
    </source>
</reference>
<evidence type="ECO:0000256" key="2">
    <source>
        <dbReference type="SAM" id="SignalP"/>
    </source>
</evidence>
<keyword evidence="2" id="KW-0732">Signal</keyword>
<dbReference type="Proteomes" id="UP000509510">
    <property type="component" value="Chromosome VI"/>
</dbReference>
<feature type="region of interest" description="Disordered" evidence="1">
    <location>
        <begin position="329"/>
        <end position="354"/>
    </location>
</feature>
<feature type="domain" description="Putative 5'-nucleotidase C-terminal" evidence="3">
    <location>
        <begin position="418"/>
        <end position="617"/>
    </location>
</feature>
<dbReference type="InterPro" id="IPR053828">
    <property type="entry name" value="Nucleosidase_C"/>
</dbReference>
<evidence type="ECO:0000256" key="1">
    <source>
        <dbReference type="SAM" id="MobiDB-lite"/>
    </source>
</evidence>
<organism evidence="4 5">
    <name type="scientific">Talaromyces rugulosus</name>
    <name type="common">Penicillium rugulosum</name>
    <dbReference type="NCBI Taxonomy" id="121627"/>
    <lineage>
        <taxon>Eukaryota</taxon>
        <taxon>Fungi</taxon>
        <taxon>Dikarya</taxon>
        <taxon>Ascomycota</taxon>
        <taxon>Pezizomycotina</taxon>
        <taxon>Eurotiomycetes</taxon>
        <taxon>Eurotiomycetidae</taxon>
        <taxon>Eurotiales</taxon>
        <taxon>Trichocomaceae</taxon>
        <taxon>Talaromyces</taxon>
        <taxon>Talaromyces sect. Islandici</taxon>
    </lineage>
</organism>
<proteinExistence type="predicted"/>
<dbReference type="InterPro" id="IPR006179">
    <property type="entry name" value="5_nucleotidase/apyrase"/>
</dbReference>
<dbReference type="RefSeq" id="XP_035349882.1">
    <property type="nucleotide sequence ID" value="XM_035493989.1"/>
</dbReference>
<dbReference type="InterPro" id="IPR029052">
    <property type="entry name" value="Metallo-depent_PP-like"/>
</dbReference>
<dbReference type="InterPro" id="IPR014485">
    <property type="entry name" value="Pesterase_C1039"/>
</dbReference>
<dbReference type="KEGG" id="trg:TRUGW13939_10879"/>
<feature type="signal peptide" evidence="2">
    <location>
        <begin position="1"/>
        <end position="22"/>
    </location>
</feature>
<dbReference type="Gene3D" id="3.90.780.10">
    <property type="entry name" value="5'-Nucleotidase, C-terminal domain"/>
    <property type="match status" value="2"/>
</dbReference>
<dbReference type="GeneID" id="55998358"/>
<dbReference type="SUPFAM" id="SSF56300">
    <property type="entry name" value="Metallo-dependent phosphatases"/>
    <property type="match status" value="1"/>
</dbReference>
<dbReference type="InterPro" id="IPR036907">
    <property type="entry name" value="5'-Nucleotdase_C_sf"/>
</dbReference>
<dbReference type="Gene3D" id="3.60.21.10">
    <property type="match status" value="1"/>
</dbReference>
<dbReference type="OrthoDB" id="7722975at2759"/>
<feature type="region of interest" description="Disordered" evidence="1">
    <location>
        <begin position="513"/>
        <end position="544"/>
    </location>
</feature>
<evidence type="ECO:0000313" key="4">
    <source>
        <dbReference type="EMBL" id="QKX63708.1"/>
    </source>
</evidence>
<dbReference type="GO" id="GO:0005829">
    <property type="term" value="C:cytosol"/>
    <property type="evidence" value="ECO:0007669"/>
    <property type="project" value="TreeGrafter"/>
</dbReference>
<accession>A0A7H8RCI4</accession>
<dbReference type="GO" id="GO:0009166">
    <property type="term" value="P:nucleotide catabolic process"/>
    <property type="evidence" value="ECO:0007669"/>
    <property type="project" value="InterPro"/>
</dbReference>
<dbReference type="AlphaFoldDB" id="A0A7H8RCI4"/>
<feature type="compositionally biased region" description="Polar residues" evidence="1">
    <location>
        <begin position="344"/>
        <end position="354"/>
    </location>
</feature>
<dbReference type="PANTHER" id="PTHR11575">
    <property type="entry name" value="5'-NUCLEOTIDASE-RELATED"/>
    <property type="match status" value="1"/>
</dbReference>
<dbReference type="Pfam" id="PF21953">
    <property type="entry name" value="NadN_nucleosid_C"/>
    <property type="match status" value="1"/>
</dbReference>
<dbReference type="EMBL" id="CP055903">
    <property type="protein sequence ID" value="QKX63708.1"/>
    <property type="molecule type" value="Genomic_DNA"/>
</dbReference>
<evidence type="ECO:0000313" key="5">
    <source>
        <dbReference type="Proteomes" id="UP000509510"/>
    </source>
</evidence>
<keyword evidence="5" id="KW-1185">Reference proteome</keyword>